<reference evidence="1" key="2">
    <citation type="journal article" date="2015" name="Fish Shellfish Immunol.">
        <title>Early steps in the European eel (Anguilla anguilla)-Vibrio vulnificus interaction in the gills: Role of the RtxA13 toxin.</title>
        <authorList>
            <person name="Callol A."/>
            <person name="Pajuelo D."/>
            <person name="Ebbesson L."/>
            <person name="Teles M."/>
            <person name="MacKenzie S."/>
            <person name="Amaro C."/>
        </authorList>
    </citation>
    <scope>NUCLEOTIDE SEQUENCE</scope>
</reference>
<evidence type="ECO:0000313" key="1">
    <source>
        <dbReference type="EMBL" id="JAH80043.1"/>
    </source>
</evidence>
<sequence>MNFYIECEAYMQYTRYQKEHEIHSLLFINCALLSKLIV</sequence>
<accession>A0A0E9VRX9</accession>
<proteinExistence type="predicted"/>
<reference evidence="1" key="1">
    <citation type="submission" date="2014-11" db="EMBL/GenBank/DDBJ databases">
        <authorList>
            <person name="Amaro Gonzalez C."/>
        </authorList>
    </citation>
    <scope>NUCLEOTIDE SEQUENCE</scope>
</reference>
<organism evidence="1">
    <name type="scientific">Anguilla anguilla</name>
    <name type="common">European freshwater eel</name>
    <name type="synonym">Muraena anguilla</name>
    <dbReference type="NCBI Taxonomy" id="7936"/>
    <lineage>
        <taxon>Eukaryota</taxon>
        <taxon>Metazoa</taxon>
        <taxon>Chordata</taxon>
        <taxon>Craniata</taxon>
        <taxon>Vertebrata</taxon>
        <taxon>Euteleostomi</taxon>
        <taxon>Actinopterygii</taxon>
        <taxon>Neopterygii</taxon>
        <taxon>Teleostei</taxon>
        <taxon>Anguilliformes</taxon>
        <taxon>Anguillidae</taxon>
        <taxon>Anguilla</taxon>
    </lineage>
</organism>
<name>A0A0E9VRX9_ANGAN</name>
<protein>
    <submittedName>
        <fullName evidence="1">Uncharacterized protein</fullName>
    </submittedName>
</protein>
<dbReference type="AlphaFoldDB" id="A0A0E9VRX9"/>
<dbReference type="EMBL" id="GBXM01028534">
    <property type="protein sequence ID" value="JAH80043.1"/>
    <property type="molecule type" value="Transcribed_RNA"/>
</dbReference>